<dbReference type="Pfam" id="PF00454">
    <property type="entry name" value="PI3_PI4_kinase"/>
    <property type="match status" value="1"/>
</dbReference>
<evidence type="ECO:0008006" key="10">
    <source>
        <dbReference type="Google" id="ProtNLM"/>
    </source>
</evidence>
<evidence type="ECO:0000256" key="2">
    <source>
        <dbReference type="ARBA" id="ARBA00022679"/>
    </source>
</evidence>
<feature type="domain" description="Ubiquitin-like" evidence="7">
    <location>
        <begin position="3"/>
        <end position="78"/>
    </location>
</feature>
<sequence length="821" mass="91048">MRVKIYVEDENRNRASLEVHAWNLIKDVKDAIQADLHIPAARQRLFFSNRELRNHRSVYDANIMDGAVIFLALNPVSPMKASMMRFYGNTPCPPRLKKIVGAARLGLVHGLAPRLAMDGTGGTYFLRNARRDTIAVFKPADEEPFAPSNPRNYVGKMGQQGFRRGIQSGEGYLREVAAYLLDRKSNFSGVPMTTVVEMQDDAFHFHGKGLHVSQEGQSKVGSLQEYVRYDDVAGDLAAKMFPVEEVHKIAILDIRIANTDRNDANILVRRPPNSVGLGKTGGRGIHLIPIDHGYSLPDTLEISWTDWVWLEWPQAKVPFGEKAREFVRNLDIEADIAYLKKTLGIRDACLRTMRITGTTLKKGVEAGLTLRQIAGIMCRNDLDIPSDLEVMCTQAYKMAQAAQEQLKIKSFSVVSLEVPRLNRTRSAEDSCLSRSISFSDFKPLEVHNNGFKISQIAEKSSEDCQKRLDPSTHTWHLDDGRKNESKRVQVSCPVSKLFFEYLEKLLDQHVALIARQSPRLDPIAVGSAPSSPSCSPSKKEPSSPWFALQSPTQAVDETAKTLSFRKTAIVVDVKGKPSMISEALTDLGKGLRKDNSPVHLRGLQKNKNAKSSETAIKTEKSWDMDTPMDVYGAGFSPIATPLGKSSDSEWSRPELESEERSGTDAKMFHPHSRVSGFAPPLGNISIPSHPLEKNSTSGIPMSIPSQPLDIRHKKNKPMKINTVSRSAPKVPAWKPSWKLRRERIQAQAQVGSLDVKPSSPRLPPMPVIPLPKSCAKLGPTKPRRVVGGFSSAKPSTDITQYSLAASLNTALVFNNDNELAY</sequence>
<keyword evidence="5" id="KW-0067">ATP-binding</keyword>
<dbReference type="PANTHER" id="PTHR45800:SF11">
    <property type="entry name" value="PHOSPHATIDYLINOSITOL 3-KINASE-RELATED PROTEIN KINASE"/>
    <property type="match status" value="1"/>
</dbReference>
<dbReference type="Pfam" id="PF00240">
    <property type="entry name" value="ubiquitin"/>
    <property type="match status" value="1"/>
</dbReference>
<dbReference type="CDD" id="cd17039">
    <property type="entry name" value="Ubl_ubiquitin_like"/>
    <property type="match status" value="1"/>
</dbReference>
<evidence type="ECO:0000256" key="3">
    <source>
        <dbReference type="ARBA" id="ARBA00022741"/>
    </source>
</evidence>
<dbReference type="PANTHER" id="PTHR45800">
    <property type="entry name" value="PHOSPHATIDYLINOSITOL 4-KINASE GAMMA"/>
    <property type="match status" value="1"/>
</dbReference>
<evidence type="ECO:0000259" key="7">
    <source>
        <dbReference type="PROSITE" id="PS50053"/>
    </source>
</evidence>
<evidence type="ECO:0000256" key="5">
    <source>
        <dbReference type="ARBA" id="ARBA00022840"/>
    </source>
</evidence>
<reference evidence="9" key="1">
    <citation type="submission" date="2021-01" db="EMBL/GenBank/DDBJ databases">
        <authorList>
            <person name="Corre E."/>
            <person name="Pelletier E."/>
            <person name="Niang G."/>
            <person name="Scheremetjew M."/>
            <person name="Finn R."/>
            <person name="Kale V."/>
            <person name="Holt S."/>
            <person name="Cochrane G."/>
            <person name="Meng A."/>
            <person name="Brown T."/>
            <person name="Cohen L."/>
        </authorList>
    </citation>
    <scope>NUCLEOTIDE SEQUENCE</scope>
    <source>
        <strain evidence="9">CCMP622</strain>
    </source>
</reference>
<proteinExistence type="inferred from homology"/>
<feature type="compositionally biased region" description="Low complexity" evidence="6">
    <location>
        <begin position="527"/>
        <end position="536"/>
    </location>
</feature>
<evidence type="ECO:0000256" key="4">
    <source>
        <dbReference type="ARBA" id="ARBA00022777"/>
    </source>
</evidence>
<dbReference type="InterPro" id="IPR029071">
    <property type="entry name" value="Ubiquitin-like_domsf"/>
</dbReference>
<keyword evidence="4" id="KW-0418">Kinase</keyword>
<protein>
    <recommendedName>
        <fullName evidence="10">1-phosphatidylinositol 4-kinase</fullName>
    </recommendedName>
</protein>
<accession>A0A7S2XF66</accession>
<gene>
    <name evidence="9" type="ORF">LSP00402_LOCUS16601</name>
</gene>
<dbReference type="Gene3D" id="3.10.20.90">
    <property type="entry name" value="Phosphatidylinositol 3-kinase Catalytic Subunit, Chain A, domain 1"/>
    <property type="match status" value="1"/>
</dbReference>
<feature type="region of interest" description="Disordered" evidence="6">
    <location>
        <begin position="640"/>
        <end position="670"/>
    </location>
</feature>
<keyword evidence="2" id="KW-0808">Transferase</keyword>
<dbReference type="SMART" id="SM00213">
    <property type="entry name" value="UBQ"/>
    <property type="match status" value="1"/>
</dbReference>
<evidence type="ECO:0000259" key="8">
    <source>
        <dbReference type="PROSITE" id="PS50290"/>
    </source>
</evidence>
<comment type="similarity">
    <text evidence="1">Belongs to the PI3/PI4-kinase family. Type II PI4K subfamily.</text>
</comment>
<dbReference type="PROSITE" id="PS50053">
    <property type="entry name" value="UBIQUITIN_2"/>
    <property type="match status" value="1"/>
</dbReference>
<dbReference type="EMBL" id="HBHP01026807">
    <property type="protein sequence ID" value="CAD9772611.1"/>
    <property type="molecule type" value="Transcribed_RNA"/>
</dbReference>
<keyword evidence="3" id="KW-0547">Nucleotide-binding</keyword>
<dbReference type="AlphaFoldDB" id="A0A7S2XF66"/>
<evidence type="ECO:0000256" key="1">
    <source>
        <dbReference type="ARBA" id="ARBA00008941"/>
    </source>
</evidence>
<feature type="compositionally biased region" description="Basic and acidic residues" evidence="6">
    <location>
        <begin position="646"/>
        <end position="667"/>
    </location>
</feature>
<feature type="domain" description="PI3K/PI4K catalytic" evidence="8">
    <location>
        <begin position="110"/>
        <end position="407"/>
    </location>
</feature>
<organism evidence="9">
    <name type="scientific">Lotharella oceanica</name>
    <dbReference type="NCBI Taxonomy" id="641309"/>
    <lineage>
        <taxon>Eukaryota</taxon>
        <taxon>Sar</taxon>
        <taxon>Rhizaria</taxon>
        <taxon>Cercozoa</taxon>
        <taxon>Chlorarachniophyceae</taxon>
        <taxon>Lotharella</taxon>
    </lineage>
</organism>
<dbReference type="GO" id="GO:0016301">
    <property type="term" value="F:kinase activity"/>
    <property type="evidence" value="ECO:0007669"/>
    <property type="project" value="UniProtKB-KW"/>
</dbReference>
<dbReference type="PROSITE" id="PS50290">
    <property type="entry name" value="PI3_4_KINASE_3"/>
    <property type="match status" value="1"/>
</dbReference>
<dbReference type="GO" id="GO:0005524">
    <property type="term" value="F:ATP binding"/>
    <property type="evidence" value="ECO:0007669"/>
    <property type="project" value="UniProtKB-KW"/>
</dbReference>
<dbReference type="SUPFAM" id="SSF54236">
    <property type="entry name" value="Ubiquitin-like"/>
    <property type="match status" value="1"/>
</dbReference>
<dbReference type="InterPro" id="IPR044571">
    <property type="entry name" value="P4KG1-8"/>
</dbReference>
<feature type="region of interest" description="Disordered" evidence="6">
    <location>
        <begin position="523"/>
        <end position="545"/>
    </location>
</feature>
<name>A0A7S2XF66_9EUKA</name>
<evidence type="ECO:0000313" key="9">
    <source>
        <dbReference type="EMBL" id="CAD9772611.1"/>
    </source>
</evidence>
<dbReference type="InterPro" id="IPR000403">
    <property type="entry name" value="PI3/4_kinase_cat_dom"/>
</dbReference>
<dbReference type="InterPro" id="IPR000626">
    <property type="entry name" value="Ubiquitin-like_dom"/>
</dbReference>
<evidence type="ECO:0000256" key="6">
    <source>
        <dbReference type="SAM" id="MobiDB-lite"/>
    </source>
</evidence>